<gene>
    <name evidence="1" type="ORF">S01H4_35558</name>
</gene>
<accession>X1ACL2</accession>
<protein>
    <submittedName>
        <fullName evidence="1">Uncharacterized protein</fullName>
    </submittedName>
</protein>
<proteinExistence type="predicted"/>
<dbReference type="EMBL" id="BART01018920">
    <property type="protein sequence ID" value="GAG79644.1"/>
    <property type="molecule type" value="Genomic_DNA"/>
</dbReference>
<sequence>MPERPPIQGNGTITLVYDPQRLYQVKMTNGYHAYAVVPKAGPLPPEKYSDDVDVIGAKIVVEFKPYDMSRCKITGWS</sequence>
<reference evidence="1" key="1">
    <citation type="journal article" date="2014" name="Front. Microbiol.">
        <title>High frequency of phylogenetically diverse reductive dehalogenase-homologous genes in deep subseafloor sedimentary metagenomes.</title>
        <authorList>
            <person name="Kawai M."/>
            <person name="Futagami T."/>
            <person name="Toyoda A."/>
            <person name="Takaki Y."/>
            <person name="Nishi S."/>
            <person name="Hori S."/>
            <person name="Arai W."/>
            <person name="Tsubouchi T."/>
            <person name="Morono Y."/>
            <person name="Uchiyama I."/>
            <person name="Ito T."/>
            <person name="Fujiyama A."/>
            <person name="Inagaki F."/>
            <person name="Takami H."/>
        </authorList>
    </citation>
    <scope>NUCLEOTIDE SEQUENCE</scope>
    <source>
        <strain evidence="1">Expedition CK06-06</strain>
    </source>
</reference>
<dbReference type="AlphaFoldDB" id="X1ACL2"/>
<comment type="caution">
    <text evidence="1">The sequence shown here is derived from an EMBL/GenBank/DDBJ whole genome shotgun (WGS) entry which is preliminary data.</text>
</comment>
<organism evidence="1">
    <name type="scientific">marine sediment metagenome</name>
    <dbReference type="NCBI Taxonomy" id="412755"/>
    <lineage>
        <taxon>unclassified sequences</taxon>
        <taxon>metagenomes</taxon>
        <taxon>ecological metagenomes</taxon>
    </lineage>
</organism>
<evidence type="ECO:0000313" key="1">
    <source>
        <dbReference type="EMBL" id="GAG79644.1"/>
    </source>
</evidence>
<name>X1ACL2_9ZZZZ</name>